<dbReference type="SUPFAM" id="SSF51735">
    <property type="entry name" value="NAD(P)-binding Rossmann-fold domains"/>
    <property type="match status" value="1"/>
</dbReference>
<dbReference type="KEGG" id="arac:E0W69_002475"/>
<accession>A0A5P2FYW9</accession>
<dbReference type="InterPro" id="IPR036291">
    <property type="entry name" value="NAD(P)-bd_dom_sf"/>
</dbReference>
<dbReference type="PANTHER" id="PTHR40459">
    <property type="entry name" value="CONSERVED HYPOTHETICAL ALANINE AND LEUCINE RICH PROTEIN"/>
    <property type="match status" value="1"/>
</dbReference>
<dbReference type="InterPro" id="IPR037108">
    <property type="entry name" value="TM1727-like_C_sf"/>
</dbReference>
<dbReference type="SUPFAM" id="SSF48179">
    <property type="entry name" value="6-phosphogluconate dehydrogenase C-terminal domain-like"/>
    <property type="match status" value="1"/>
</dbReference>
<evidence type="ECO:0000259" key="2">
    <source>
        <dbReference type="Pfam" id="PF10728"/>
    </source>
</evidence>
<reference evidence="3 4" key="1">
    <citation type="submission" date="2019-09" db="EMBL/GenBank/DDBJ databases">
        <title>Complete genome sequence of Arachidicoccus sp. B3-10 isolated from apple orchard soil.</title>
        <authorList>
            <person name="Kim H.S."/>
            <person name="Han K.-I."/>
            <person name="Suh M.K."/>
            <person name="Lee K.C."/>
            <person name="Eom M.K."/>
            <person name="Kim J.-S."/>
            <person name="Kang S.W."/>
            <person name="Sin Y."/>
            <person name="Lee J.-S."/>
        </authorList>
    </citation>
    <scope>NUCLEOTIDE SEQUENCE [LARGE SCALE GENOMIC DNA]</scope>
    <source>
        <strain evidence="3 4">B3-10</strain>
    </source>
</reference>
<proteinExistence type="predicted"/>
<dbReference type="InterPro" id="IPR008927">
    <property type="entry name" value="6-PGluconate_DH-like_C_sf"/>
</dbReference>
<name>A0A5P2FYW9_9BACT</name>
<feature type="domain" description="DUF2520" evidence="2">
    <location>
        <begin position="132"/>
        <end position="258"/>
    </location>
</feature>
<dbReference type="PANTHER" id="PTHR40459:SF1">
    <property type="entry name" value="CONSERVED HYPOTHETICAL ALANINE AND LEUCINE RICH PROTEIN"/>
    <property type="match status" value="1"/>
</dbReference>
<dbReference type="RefSeq" id="WP_131328467.1">
    <property type="nucleotide sequence ID" value="NZ_CP044016.1"/>
</dbReference>
<feature type="domain" description="Pyrroline-5-carboxylate reductase catalytic N-terminal" evidence="1">
    <location>
        <begin position="7"/>
        <end position="97"/>
    </location>
</feature>
<protein>
    <submittedName>
        <fullName evidence="3">DUF2520 domain-containing protein</fullName>
    </submittedName>
</protein>
<evidence type="ECO:0000259" key="1">
    <source>
        <dbReference type="Pfam" id="PF03807"/>
    </source>
</evidence>
<sequence>MEREINKIVIIGSGNVATILAKKIQKNKHYTIVEIVARNIQTGKSLADEIHSLLCTDISKISQIADIYIVAVQDKTLPILANELNNYIPKDKIIVHTTGSASINILKNISSNIGVIYPLQSIKSSSSLYIEIPLFIDANNEKTKIQISDLANSISSKVDIANDEKRLKLHIAAVIVSNFSNYLFTLGEDFCKTENISFEYLLPLIEETVRRMQTTSPSIMQTGPAIRADQNTIDLHKRILKKENLSETLDVYSFLTEKIQQHFEK</sequence>
<evidence type="ECO:0000313" key="4">
    <source>
        <dbReference type="Proteomes" id="UP000292424"/>
    </source>
</evidence>
<gene>
    <name evidence="3" type="ORF">E0W69_002475</name>
</gene>
<dbReference type="EMBL" id="CP044016">
    <property type="protein sequence ID" value="QES87578.1"/>
    <property type="molecule type" value="Genomic_DNA"/>
</dbReference>
<evidence type="ECO:0000313" key="3">
    <source>
        <dbReference type="EMBL" id="QES87578.1"/>
    </source>
</evidence>
<dbReference type="Gene3D" id="1.10.1040.20">
    <property type="entry name" value="ProC-like, C-terminal domain"/>
    <property type="match status" value="1"/>
</dbReference>
<dbReference type="OrthoDB" id="9810755at2"/>
<dbReference type="InterPro" id="IPR018931">
    <property type="entry name" value="DUF2520"/>
</dbReference>
<organism evidence="3 4">
    <name type="scientific">Rhizosphaericola mali</name>
    <dbReference type="NCBI Taxonomy" id="2545455"/>
    <lineage>
        <taxon>Bacteria</taxon>
        <taxon>Pseudomonadati</taxon>
        <taxon>Bacteroidota</taxon>
        <taxon>Chitinophagia</taxon>
        <taxon>Chitinophagales</taxon>
        <taxon>Chitinophagaceae</taxon>
        <taxon>Rhizosphaericola</taxon>
    </lineage>
</organism>
<dbReference type="InterPro" id="IPR028939">
    <property type="entry name" value="P5C_Rdtase_cat_N"/>
</dbReference>
<dbReference type="Proteomes" id="UP000292424">
    <property type="component" value="Chromosome"/>
</dbReference>
<dbReference type="AlphaFoldDB" id="A0A5P2FYW9"/>
<dbReference type="Gene3D" id="3.40.50.720">
    <property type="entry name" value="NAD(P)-binding Rossmann-like Domain"/>
    <property type="match status" value="1"/>
</dbReference>
<dbReference type="Pfam" id="PF10728">
    <property type="entry name" value="DUF2520"/>
    <property type="match status" value="1"/>
</dbReference>
<dbReference type="Pfam" id="PF03807">
    <property type="entry name" value="F420_oxidored"/>
    <property type="match status" value="1"/>
</dbReference>
<keyword evidence="4" id="KW-1185">Reference proteome</keyword>